<dbReference type="OrthoDB" id="2548432at2759"/>
<evidence type="ECO:0000256" key="1">
    <source>
        <dbReference type="SAM" id="MobiDB-lite"/>
    </source>
</evidence>
<feature type="region of interest" description="Disordered" evidence="1">
    <location>
        <begin position="83"/>
        <end position="103"/>
    </location>
</feature>
<evidence type="ECO:0000313" key="3">
    <source>
        <dbReference type="Proteomes" id="UP000717328"/>
    </source>
</evidence>
<feature type="compositionally biased region" description="Polar residues" evidence="1">
    <location>
        <begin position="94"/>
        <end position="103"/>
    </location>
</feature>
<reference evidence="2" key="2">
    <citation type="submission" date="2021-10" db="EMBL/GenBank/DDBJ databases">
        <title>Phylogenomics reveals ancestral predisposition of the termite-cultivated fungus Termitomyces towards a domesticated lifestyle.</title>
        <authorList>
            <person name="Auxier B."/>
            <person name="Grum-Grzhimaylo A."/>
            <person name="Cardenas M.E."/>
            <person name="Lodge J.D."/>
            <person name="Laessoe T."/>
            <person name="Pedersen O."/>
            <person name="Smith M.E."/>
            <person name="Kuyper T.W."/>
            <person name="Franco-Molano E.A."/>
            <person name="Baroni T.J."/>
            <person name="Aanen D.K."/>
        </authorList>
    </citation>
    <scope>NUCLEOTIDE SEQUENCE</scope>
    <source>
        <strain evidence="2">D49</strain>
    </source>
</reference>
<reference evidence="2" key="1">
    <citation type="submission" date="2021-02" db="EMBL/GenBank/DDBJ databases">
        <authorList>
            <person name="Nieuwenhuis M."/>
            <person name="Van De Peppel L.J.J."/>
        </authorList>
    </citation>
    <scope>NUCLEOTIDE SEQUENCE</scope>
    <source>
        <strain evidence="2">D49</strain>
    </source>
</reference>
<evidence type="ECO:0000313" key="2">
    <source>
        <dbReference type="EMBL" id="KAG5651210.1"/>
    </source>
</evidence>
<protein>
    <submittedName>
        <fullName evidence="2">Uncharacterized protein</fullName>
    </submittedName>
</protein>
<proteinExistence type="predicted"/>
<sequence length="103" mass="11564">MLALLAFPVILKIVRATILIYNMVTWRRANSITSTNFKIGPSNYPNEYWVLESTTILEMVDNGYISALFLWRLAVHAEAISGSGDRAGQRTGIFGQSSQFSYE</sequence>
<gene>
    <name evidence="2" type="ORF">H0H81_009477</name>
</gene>
<keyword evidence="3" id="KW-1185">Reference proteome</keyword>
<name>A0A9P7KJZ3_9AGAR</name>
<dbReference type="Proteomes" id="UP000717328">
    <property type="component" value="Unassembled WGS sequence"/>
</dbReference>
<comment type="caution">
    <text evidence="2">The sequence shown here is derived from an EMBL/GenBank/DDBJ whole genome shotgun (WGS) entry which is preliminary data.</text>
</comment>
<dbReference type="EMBL" id="JABCKI010000279">
    <property type="protein sequence ID" value="KAG5651210.1"/>
    <property type="molecule type" value="Genomic_DNA"/>
</dbReference>
<dbReference type="AlphaFoldDB" id="A0A9P7KJZ3"/>
<accession>A0A9P7KJZ3</accession>
<organism evidence="2 3">
    <name type="scientific">Sphagnurus paluster</name>
    <dbReference type="NCBI Taxonomy" id="117069"/>
    <lineage>
        <taxon>Eukaryota</taxon>
        <taxon>Fungi</taxon>
        <taxon>Dikarya</taxon>
        <taxon>Basidiomycota</taxon>
        <taxon>Agaricomycotina</taxon>
        <taxon>Agaricomycetes</taxon>
        <taxon>Agaricomycetidae</taxon>
        <taxon>Agaricales</taxon>
        <taxon>Tricholomatineae</taxon>
        <taxon>Lyophyllaceae</taxon>
        <taxon>Sphagnurus</taxon>
    </lineage>
</organism>